<dbReference type="Pfam" id="PF07224">
    <property type="entry name" value="Chlorophyllase"/>
    <property type="match status" value="1"/>
</dbReference>
<dbReference type="InterPro" id="IPR029058">
    <property type="entry name" value="AB_hydrolase_fold"/>
</dbReference>
<evidence type="ECO:0000313" key="3">
    <source>
        <dbReference type="Proteomes" id="UP001235030"/>
    </source>
</evidence>
<evidence type="ECO:0000256" key="1">
    <source>
        <dbReference type="SAM" id="SignalP"/>
    </source>
</evidence>
<dbReference type="PANTHER" id="PTHR43265">
    <property type="entry name" value="ESTERASE ESTD"/>
    <property type="match status" value="1"/>
</dbReference>
<dbReference type="EMBL" id="CP101637">
    <property type="protein sequence ID" value="WMT80117.1"/>
    <property type="molecule type" value="Genomic_DNA"/>
</dbReference>
<dbReference type="RefSeq" id="WP_228104380.1">
    <property type="nucleotide sequence ID" value="NZ_CP101637.1"/>
</dbReference>
<name>A0ABY9PWT3_9FIRM</name>
<dbReference type="InterPro" id="IPR053145">
    <property type="entry name" value="AB_hydrolase_Est10"/>
</dbReference>
<dbReference type="SUPFAM" id="SSF53474">
    <property type="entry name" value="alpha/beta-Hydrolases"/>
    <property type="match status" value="1"/>
</dbReference>
<gene>
    <name evidence="2" type="ORF">TEMA_04300</name>
</gene>
<keyword evidence="3" id="KW-1185">Reference proteome</keyword>
<evidence type="ECO:0008006" key="4">
    <source>
        <dbReference type="Google" id="ProtNLM"/>
    </source>
</evidence>
<accession>A0ABY9PWT3</accession>
<dbReference type="Proteomes" id="UP001235030">
    <property type="component" value="Chromosome"/>
</dbReference>
<dbReference type="Gene3D" id="3.40.50.1820">
    <property type="entry name" value="alpha/beta hydrolase"/>
    <property type="match status" value="1"/>
</dbReference>
<organism evidence="2 3">
    <name type="scientific">Terrisporobacter mayombei</name>
    <dbReference type="NCBI Taxonomy" id="1541"/>
    <lineage>
        <taxon>Bacteria</taxon>
        <taxon>Bacillati</taxon>
        <taxon>Bacillota</taxon>
        <taxon>Clostridia</taxon>
        <taxon>Peptostreptococcales</taxon>
        <taxon>Peptostreptococcaceae</taxon>
        <taxon>Terrisporobacter</taxon>
    </lineage>
</organism>
<feature type="chain" id="PRO_5046448591" description="Alpha/beta hydrolase" evidence="1">
    <location>
        <begin position="26"/>
        <end position="540"/>
    </location>
</feature>
<proteinExistence type="predicted"/>
<dbReference type="PANTHER" id="PTHR43265:SF1">
    <property type="entry name" value="ESTERASE ESTD"/>
    <property type="match status" value="1"/>
</dbReference>
<sequence length="540" mass="61108">MKISKKVLSLIIVSTMILSVGCSLKSNNIQSNTTTIENKSINAKDKGKYSEETIEFDLGNETYTSDYGKEMPYKLRGVISVPKGEGKFPIVLITHGSHNNEKTGVRFDTGFKYLTQKLAENGYIAVSIDAQNAYVWSYGDNDDYIKVPVMMDKHIQKLRDANDGKEKGYSIDLKDKIDFEKMALVGHSRGGETIFRIAEQEEVKGQKISAMLSIAPTMSLEDTPYSQTDIPTSIVMGEYDGDVITYDGIGIYDKLDTEKRQSPISLAFLEKANHNYFNDNIKINDADILIYDVNDQLSKERQENFLANYGLDFFNATLKNEVNKSVYDTKTTSPNKMYGEKVKTLYKDKNTKSIASVESTKEYKSEGVTIEATQDSWFYKYDKLQPVDTATHGVKETSARKLLTMKWEKLDSKVSFEPAEKDFEKYNSISLNLLQDPSDKLNKKDENQQFTIQIKDKKGNTSNVELDKNVTSLDYKEGNISTIEIEGKIYETWNKITPVTELRIPLASFKGIDLKNIQEVSLIFNKTQSGSIIVSDFSLK</sequence>
<keyword evidence="1" id="KW-0732">Signal</keyword>
<dbReference type="PROSITE" id="PS51257">
    <property type="entry name" value="PROKAR_LIPOPROTEIN"/>
    <property type="match status" value="1"/>
</dbReference>
<protein>
    <recommendedName>
        <fullName evidence="4">Alpha/beta hydrolase</fullName>
    </recommendedName>
</protein>
<evidence type="ECO:0000313" key="2">
    <source>
        <dbReference type="EMBL" id="WMT80117.1"/>
    </source>
</evidence>
<feature type="signal peptide" evidence="1">
    <location>
        <begin position="1"/>
        <end position="25"/>
    </location>
</feature>
<dbReference type="InterPro" id="IPR017395">
    <property type="entry name" value="Chlorophyllase-like"/>
</dbReference>
<reference evidence="2 3" key="1">
    <citation type="submission" date="2022-07" db="EMBL/GenBank/DDBJ databases">
        <title>Genome sequence of Terrisporobacter mayombei DSM6539.</title>
        <authorList>
            <person name="Boeer T."/>
            <person name="Bengelsdorf F.R."/>
            <person name="Daniel R."/>
            <person name="Poehlein A."/>
        </authorList>
    </citation>
    <scope>NUCLEOTIDE SEQUENCE [LARGE SCALE GENOMIC DNA]</scope>
    <source>
        <strain evidence="2 3">DSM 6539</strain>
    </source>
</reference>